<proteinExistence type="predicted"/>
<evidence type="ECO:0000313" key="4">
    <source>
        <dbReference type="Proteomes" id="UP000606720"/>
    </source>
</evidence>
<evidence type="ECO:0000313" key="3">
    <source>
        <dbReference type="EMBL" id="MBC5715278.1"/>
    </source>
</evidence>
<dbReference type="RefSeq" id="WP_186867689.1">
    <property type="nucleotide sequence ID" value="NZ_JACOPH010000017.1"/>
</dbReference>
<accession>A0A923LQV7</accession>
<gene>
    <name evidence="3" type="ORF">H8S17_13910</name>
</gene>
<evidence type="ECO:0000256" key="1">
    <source>
        <dbReference type="SAM" id="MobiDB-lite"/>
    </source>
</evidence>
<comment type="caution">
    <text evidence="3">The sequence shown here is derived from an EMBL/GenBank/DDBJ whole genome shotgun (WGS) entry which is preliminary data.</text>
</comment>
<dbReference type="InterPro" id="IPR023908">
    <property type="entry name" value="xxxLxxG_rpt"/>
</dbReference>
<evidence type="ECO:0008006" key="5">
    <source>
        <dbReference type="Google" id="ProtNLM"/>
    </source>
</evidence>
<keyword evidence="2" id="KW-0732">Signal</keyword>
<feature type="region of interest" description="Disordered" evidence="1">
    <location>
        <begin position="48"/>
        <end position="80"/>
    </location>
</feature>
<feature type="chain" id="PRO_5038692067" description="X-X-X-Leu-X-X-Gly heptad repeats" evidence="2">
    <location>
        <begin position="35"/>
        <end position="800"/>
    </location>
</feature>
<sequence length="800" mass="83304">MKLAELKNRFKNKYMIRIVAGVLTVAVVSSSATVYNVYAAKSTKTETVESTETKIDTKDTKDTTKKTDTTAKDNSDDAEDTVGKDETVYVITDAAGNAKSTIVSEWLKNLDGTDTLEDVSDLKDIKNVKGDETFTQSGDSVKWKADGNDIYYQGTTTKESPVTTKITYYLDGKKIEPDKLAGQSGKVKIRIDYTNNEKDGDVYVPFMVISGMVLNEDFTNIKVTNGKVISNGNNNMVVGTALPGLKESLQVTDSDFTDDVTIPEYVEMTADVKDFKLSTIMSVVSGCSDLMSDKTVDTSEIDDKVDDVTDAMDQLKDGSGDLSDGLGTLSDSVGEFSTGMDSLQSGISAYTAGTKTLADGIGTLKSQSTTLVNGVSQLTSSVSTLNSGVKLLDKSLNTAMSSDEKNAAMQTAKAAAEKAVEAQFADTNNAQSYQNIKATAGEQFAGTLTSDANIAAVKDQAAATVQAQAGQISEQAKAQAAAQLSQNAAVQSQLSQIASAAQAAGQMQYAQSEAGQAAIQAKVQEMIAKYTAAGFTAEQISAMQSTLVGAATADVMLNDGGAQAAGAAAAANVSAGLQQAITESAGQVAVATATQVAPQTAESTVRGVAAQAKDSIGTSVAESVKTAAKTAAGTAAGQAAVEGAESAKKQIAASIEKKDKKTGYSLVSGMSALDTAVNGMSGKMPELTSGIDKLYTGSQTLASKNDELNSGAAKLTDGKNQLVDGIGKLKDGSEELADGIVKFDEEGIEKLVNSYTGDIKPFVDRLQKVVDAGKGYDSFAGKSDKVTGDVKFIIKSEEIK</sequence>
<dbReference type="EMBL" id="JACOPH010000017">
    <property type="protein sequence ID" value="MBC5715278.1"/>
    <property type="molecule type" value="Genomic_DNA"/>
</dbReference>
<evidence type="ECO:0000256" key="2">
    <source>
        <dbReference type="SAM" id="SignalP"/>
    </source>
</evidence>
<dbReference type="Proteomes" id="UP000606720">
    <property type="component" value="Unassembled WGS sequence"/>
</dbReference>
<dbReference type="AlphaFoldDB" id="A0A923LQV7"/>
<keyword evidence="4" id="KW-1185">Reference proteome</keyword>
<name>A0A923LQV7_9FIRM</name>
<dbReference type="Gene3D" id="1.10.287.950">
    <property type="entry name" value="Methyl-accepting chemotaxis protein"/>
    <property type="match status" value="2"/>
</dbReference>
<reference evidence="3" key="1">
    <citation type="submission" date="2020-08" db="EMBL/GenBank/DDBJ databases">
        <title>Genome public.</title>
        <authorList>
            <person name="Liu C."/>
            <person name="Sun Q."/>
        </authorList>
    </citation>
    <scope>NUCLEOTIDE SEQUENCE</scope>
    <source>
        <strain evidence="3">BX1005</strain>
    </source>
</reference>
<organism evidence="3 4">
    <name type="scientific">Roseburia zhanii</name>
    <dbReference type="NCBI Taxonomy" id="2763064"/>
    <lineage>
        <taxon>Bacteria</taxon>
        <taxon>Bacillati</taxon>
        <taxon>Bacillota</taxon>
        <taxon>Clostridia</taxon>
        <taxon>Lachnospirales</taxon>
        <taxon>Lachnospiraceae</taxon>
        <taxon>Roseburia</taxon>
    </lineage>
</organism>
<dbReference type="NCBIfam" id="TIGR03057">
    <property type="entry name" value="xxxLxxG_by_4"/>
    <property type="match status" value="3"/>
</dbReference>
<protein>
    <recommendedName>
        <fullName evidence="5">X-X-X-Leu-X-X-Gly heptad repeats</fullName>
    </recommendedName>
</protein>
<feature type="signal peptide" evidence="2">
    <location>
        <begin position="1"/>
        <end position="34"/>
    </location>
</feature>